<dbReference type="EMBL" id="UYYB01142947">
    <property type="protein sequence ID" value="VDM85618.1"/>
    <property type="molecule type" value="Genomic_DNA"/>
</dbReference>
<keyword evidence="2" id="KW-1185">Reference proteome</keyword>
<name>A0A3P7M2U9_STRVU</name>
<proteinExistence type="predicted"/>
<evidence type="ECO:0000313" key="2">
    <source>
        <dbReference type="Proteomes" id="UP000270094"/>
    </source>
</evidence>
<sequence length="57" mass="6605">MRYLKKLLKLATTMRSNRNVTAIDAENHLTLKKLKIDDPACALLSDLYIFIFFDLCT</sequence>
<dbReference type="AlphaFoldDB" id="A0A3P7M2U9"/>
<evidence type="ECO:0000313" key="1">
    <source>
        <dbReference type="EMBL" id="VDM85618.1"/>
    </source>
</evidence>
<protein>
    <submittedName>
        <fullName evidence="1">Uncharacterized protein</fullName>
    </submittedName>
</protein>
<dbReference type="Proteomes" id="UP000270094">
    <property type="component" value="Unassembled WGS sequence"/>
</dbReference>
<organism evidence="1 2">
    <name type="scientific">Strongylus vulgaris</name>
    <name type="common">Blood worm</name>
    <dbReference type="NCBI Taxonomy" id="40348"/>
    <lineage>
        <taxon>Eukaryota</taxon>
        <taxon>Metazoa</taxon>
        <taxon>Ecdysozoa</taxon>
        <taxon>Nematoda</taxon>
        <taxon>Chromadorea</taxon>
        <taxon>Rhabditida</taxon>
        <taxon>Rhabditina</taxon>
        <taxon>Rhabditomorpha</taxon>
        <taxon>Strongyloidea</taxon>
        <taxon>Strongylidae</taxon>
        <taxon>Strongylus</taxon>
    </lineage>
</organism>
<accession>A0A3P7M2U9</accession>
<gene>
    <name evidence="1" type="ORF">SVUK_LOCUS20616</name>
</gene>
<reference evidence="1 2" key="1">
    <citation type="submission" date="2018-11" db="EMBL/GenBank/DDBJ databases">
        <authorList>
            <consortium name="Pathogen Informatics"/>
        </authorList>
    </citation>
    <scope>NUCLEOTIDE SEQUENCE [LARGE SCALE GENOMIC DNA]</scope>
</reference>